<dbReference type="Proteomes" id="UP001165740">
    <property type="component" value="Chromosome 10"/>
</dbReference>
<feature type="domain" description="PNT" evidence="6">
    <location>
        <begin position="58"/>
        <end position="145"/>
    </location>
</feature>
<feature type="compositionally biased region" description="Polar residues" evidence="4">
    <location>
        <begin position="354"/>
        <end position="366"/>
    </location>
</feature>
<name>A0A9W3BP13_BIOGL</name>
<dbReference type="InterPro" id="IPR003118">
    <property type="entry name" value="Pointed_dom"/>
</dbReference>
<protein>
    <submittedName>
        <fullName evidence="8 9">ETS translocation variant 2-like</fullName>
    </submittedName>
</protein>
<evidence type="ECO:0000313" key="12">
    <source>
        <dbReference type="RefSeq" id="XP_055901178.1"/>
    </source>
</evidence>
<dbReference type="RefSeq" id="XP_055901180.1">
    <property type="nucleotide sequence ID" value="XM_056045205.1"/>
</dbReference>
<dbReference type="RefSeq" id="XP_055901177.1">
    <property type="nucleotide sequence ID" value="XM_056045202.1"/>
</dbReference>
<evidence type="ECO:0000256" key="2">
    <source>
        <dbReference type="ARBA" id="ARBA00023125"/>
    </source>
</evidence>
<dbReference type="InterPro" id="IPR036388">
    <property type="entry name" value="WH-like_DNA-bd_sf"/>
</dbReference>
<gene>
    <name evidence="8 9 10 11 12 13" type="primary">LOC106070023</name>
</gene>
<dbReference type="GO" id="GO:0043565">
    <property type="term" value="F:sequence-specific DNA binding"/>
    <property type="evidence" value="ECO:0007669"/>
    <property type="project" value="InterPro"/>
</dbReference>
<evidence type="ECO:0000256" key="1">
    <source>
        <dbReference type="ARBA" id="ARBA00005562"/>
    </source>
</evidence>
<feature type="domain" description="ETS" evidence="5">
    <location>
        <begin position="409"/>
        <end position="471"/>
    </location>
</feature>
<dbReference type="PANTHER" id="PTHR11849">
    <property type="entry name" value="ETS"/>
    <property type="match status" value="1"/>
</dbReference>
<sequence>MALGYERPVTYESYAPPHFLHYDSMNIKKEPGTFDYHKRSSENSCMYSSMESKRYLAKGKPLPSDCELNSWVNKHPKHWTKTEVLDWIYSVVETDHLDGSKVQGEAYREFTGERLYKMSKTDFENVDPNYGSKMYDTFHGLINNISFEKPSSDLDVNLLDDFNAQNCDYSLRFNKDILERFRPSHPHSENNFSRNKRNGFSQNDTSLKVIVKEDEMNVDLPDLGIYSIDPNINLPLNLYSAASFQAPYPYTCYTPPQHVSSSTPPYAPSSHLPSSSLPQPASSSSSSMPNFHLTCDDDMRVRNGYRSLPSTSNRLPVSVQHTQPARTSSASSLGSSPRRLDDSGDLDYSSDESTPNSVVATLGSSSSLEDMDLGESLCAGMPYKNESQTSGIKLANGKKGRSHATKNGNHLWEFVRDLLRDPKTNPNLLKWEDRENGVFRFVQSEAVAQLWGEKKNNPQMTYEKLSRAMRFCRTAGYFDSVPKNGKFPKKLCFMFGNRAYGWKD</sequence>
<evidence type="ECO:0000256" key="3">
    <source>
        <dbReference type="RuleBase" id="RU004019"/>
    </source>
</evidence>
<dbReference type="InterPro" id="IPR013761">
    <property type="entry name" value="SAM/pointed_sf"/>
</dbReference>
<dbReference type="Gene3D" id="1.10.10.10">
    <property type="entry name" value="Winged helix-like DNA-binding domain superfamily/Winged helix DNA-binding domain"/>
    <property type="match status" value="1"/>
</dbReference>
<dbReference type="Gene3D" id="1.10.150.50">
    <property type="entry name" value="Transcription Factor, Ets-1"/>
    <property type="match status" value="1"/>
</dbReference>
<dbReference type="PRINTS" id="PR00454">
    <property type="entry name" value="ETSDOMAIN"/>
</dbReference>
<dbReference type="RefSeq" id="XP_055901175.1">
    <property type="nucleotide sequence ID" value="XM_056045200.1"/>
</dbReference>
<dbReference type="SUPFAM" id="SSF46785">
    <property type="entry name" value="Winged helix' DNA-binding domain"/>
    <property type="match status" value="1"/>
</dbReference>
<evidence type="ECO:0000256" key="4">
    <source>
        <dbReference type="SAM" id="MobiDB-lite"/>
    </source>
</evidence>
<dbReference type="Pfam" id="PF02198">
    <property type="entry name" value="SAM_PNT"/>
    <property type="match status" value="1"/>
</dbReference>
<accession>A0A9W3BP13</accession>
<feature type="compositionally biased region" description="Low complexity" evidence="4">
    <location>
        <begin position="268"/>
        <end position="289"/>
    </location>
</feature>
<evidence type="ECO:0000313" key="13">
    <source>
        <dbReference type="RefSeq" id="XP_055901180.1"/>
    </source>
</evidence>
<dbReference type="InterPro" id="IPR036390">
    <property type="entry name" value="WH_DNA-bd_sf"/>
</dbReference>
<evidence type="ECO:0000313" key="9">
    <source>
        <dbReference type="RefSeq" id="XP_055901175.1"/>
    </source>
</evidence>
<dbReference type="GeneID" id="106070023"/>
<evidence type="ECO:0000313" key="10">
    <source>
        <dbReference type="RefSeq" id="XP_055901176.1"/>
    </source>
</evidence>
<dbReference type="GO" id="GO:0030154">
    <property type="term" value="P:cell differentiation"/>
    <property type="evidence" value="ECO:0007669"/>
    <property type="project" value="TreeGrafter"/>
</dbReference>
<evidence type="ECO:0000313" key="8">
    <source>
        <dbReference type="RefSeq" id="XP_055901174.1"/>
    </source>
</evidence>
<dbReference type="RefSeq" id="XP_055901176.1">
    <property type="nucleotide sequence ID" value="XM_056045201.1"/>
</dbReference>
<evidence type="ECO:0000259" key="6">
    <source>
        <dbReference type="PROSITE" id="PS51433"/>
    </source>
</evidence>
<evidence type="ECO:0000313" key="11">
    <source>
        <dbReference type="RefSeq" id="XP_055901177.1"/>
    </source>
</evidence>
<dbReference type="RefSeq" id="XP_055901178.1">
    <property type="nucleotide sequence ID" value="XM_056045203.1"/>
</dbReference>
<reference evidence="8 9" key="1">
    <citation type="submission" date="2025-04" db="UniProtKB">
        <authorList>
            <consortium name="RefSeq"/>
        </authorList>
    </citation>
    <scope>IDENTIFICATION</scope>
</reference>
<evidence type="ECO:0000259" key="5">
    <source>
        <dbReference type="PROSITE" id="PS50061"/>
    </source>
</evidence>
<dbReference type="Pfam" id="PF00178">
    <property type="entry name" value="Ets"/>
    <property type="match status" value="1"/>
</dbReference>
<dbReference type="PROSITE" id="PS51433">
    <property type="entry name" value="PNT"/>
    <property type="match status" value="1"/>
</dbReference>
<keyword evidence="3" id="KW-0539">Nucleus</keyword>
<dbReference type="InterPro" id="IPR046328">
    <property type="entry name" value="ETS_fam"/>
</dbReference>
<dbReference type="SMART" id="SM00251">
    <property type="entry name" value="SAM_PNT"/>
    <property type="match status" value="1"/>
</dbReference>
<organism evidence="7 8">
    <name type="scientific">Biomphalaria glabrata</name>
    <name type="common">Bloodfluke planorb</name>
    <name type="synonym">Freshwater snail</name>
    <dbReference type="NCBI Taxonomy" id="6526"/>
    <lineage>
        <taxon>Eukaryota</taxon>
        <taxon>Metazoa</taxon>
        <taxon>Spiralia</taxon>
        <taxon>Lophotrochozoa</taxon>
        <taxon>Mollusca</taxon>
        <taxon>Gastropoda</taxon>
        <taxon>Heterobranchia</taxon>
        <taxon>Euthyneura</taxon>
        <taxon>Panpulmonata</taxon>
        <taxon>Hygrophila</taxon>
        <taxon>Lymnaeoidea</taxon>
        <taxon>Planorbidae</taxon>
        <taxon>Biomphalaria</taxon>
    </lineage>
</organism>
<feature type="region of interest" description="Disordered" evidence="4">
    <location>
        <begin position="257"/>
        <end position="366"/>
    </location>
</feature>
<dbReference type="SUPFAM" id="SSF47769">
    <property type="entry name" value="SAM/Pointed domain"/>
    <property type="match status" value="1"/>
</dbReference>
<comment type="subcellular location">
    <subcellularLocation>
        <location evidence="3">Nucleus</location>
    </subcellularLocation>
</comment>
<dbReference type="PANTHER" id="PTHR11849:SF190">
    <property type="entry name" value="ETS-DOMAIN PROTEIN"/>
    <property type="match status" value="1"/>
</dbReference>
<feature type="compositionally biased region" description="Polar residues" evidence="4">
    <location>
        <begin position="308"/>
        <end position="327"/>
    </location>
</feature>
<proteinExistence type="inferred from homology"/>
<comment type="similarity">
    <text evidence="1 3">Belongs to the ETS family.</text>
</comment>
<evidence type="ECO:0000313" key="7">
    <source>
        <dbReference type="Proteomes" id="UP001165740"/>
    </source>
</evidence>
<dbReference type="OrthoDB" id="5961210at2759"/>
<dbReference type="InterPro" id="IPR000418">
    <property type="entry name" value="Ets_dom"/>
</dbReference>
<dbReference type="SMART" id="SM00413">
    <property type="entry name" value="ETS"/>
    <property type="match status" value="1"/>
</dbReference>
<dbReference type="AlphaFoldDB" id="A0A9W3BP13"/>
<dbReference type="GO" id="GO:0000981">
    <property type="term" value="F:DNA-binding transcription factor activity, RNA polymerase II-specific"/>
    <property type="evidence" value="ECO:0007669"/>
    <property type="project" value="TreeGrafter"/>
</dbReference>
<keyword evidence="2 3" id="KW-0238">DNA-binding</keyword>
<dbReference type="GO" id="GO:0005634">
    <property type="term" value="C:nucleus"/>
    <property type="evidence" value="ECO:0007669"/>
    <property type="project" value="UniProtKB-SubCell"/>
</dbReference>
<dbReference type="PROSITE" id="PS50061">
    <property type="entry name" value="ETS_DOMAIN_3"/>
    <property type="match status" value="1"/>
</dbReference>
<keyword evidence="7" id="KW-1185">Reference proteome</keyword>
<dbReference type="RefSeq" id="XP_055901174.1">
    <property type="nucleotide sequence ID" value="XM_056045199.1"/>
</dbReference>